<feature type="transmembrane region" description="Helical" evidence="1">
    <location>
        <begin position="63"/>
        <end position="82"/>
    </location>
</feature>
<comment type="caution">
    <text evidence="2">The sequence shown here is derived from an EMBL/GenBank/DDBJ whole genome shotgun (WGS) entry which is preliminary data.</text>
</comment>
<feature type="transmembrane region" description="Helical" evidence="1">
    <location>
        <begin position="39"/>
        <end position="57"/>
    </location>
</feature>
<name>A0ABD5Z1M9_9EURY</name>
<gene>
    <name evidence="2" type="ORF">ACFQJ9_06590</name>
</gene>
<keyword evidence="1" id="KW-0472">Membrane</keyword>
<evidence type="ECO:0000256" key="1">
    <source>
        <dbReference type="SAM" id="Phobius"/>
    </source>
</evidence>
<protein>
    <recommendedName>
        <fullName evidence="4">N-ATPase, AtpR subunit</fullName>
    </recommendedName>
</protein>
<reference evidence="2 3" key="1">
    <citation type="journal article" date="2019" name="Int. J. Syst. Evol. Microbiol.">
        <title>The Global Catalogue of Microorganisms (GCM) 10K type strain sequencing project: providing services to taxonomists for standard genome sequencing and annotation.</title>
        <authorList>
            <consortium name="The Broad Institute Genomics Platform"/>
            <consortium name="The Broad Institute Genome Sequencing Center for Infectious Disease"/>
            <person name="Wu L."/>
            <person name="Ma J."/>
        </authorList>
    </citation>
    <scope>NUCLEOTIDE SEQUENCE [LARGE SCALE GENOMIC DNA]</scope>
    <source>
        <strain evidence="2 3">XZGYJ-43</strain>
    </source>
</reference>
<keyword evidence="1" id="KW-0812">Transmembrane</keyword>
<feature type="transmembrane region" description="Helical" evidence="1">
    <location>
        <begin position="6"/>
        <end position="23"/>
    </location>
</feature>
<sequence length="86" mass="9454">MAEAWLWYFALMVGTAWVGYVLAREYDGVLRPFYERGSILLWLGRAVLVVGWLVYFAKMGSDGLLGGVVVAVLAGAYARFAATDES</sequence>
<dbReference type="EMBL" id="JBHTAR010000011">
    <property type="protein sequence ID" value="MFC7199083.1"/>
    <property type="molecule type" value="Genomic_DNA"/>
</dbReference>
<accession>A0ABD5Z1M9</accession>
<evidence type="ECO:0000313" key="2">
    <source>
        <dbReference type="EMBL" id="MFC7199083.1"/>
    </source>
</evidence>
<organism evidence="2 3">
    <name type="scientific">Halospeciosus flavus</name>
    <dbReference type="NCBI Taxonomy" id="3032283"/>
    <lineage>
        <taxon>Archaea</taxon>
        <taxon>Methanobacteriati</taxon>
        <taxon>Methanobacteriota</taxon>
        <taxon>Stenosarchaea group</taxon>
        <taxon>Halobacteria</taxon>
        <taxon>Halobacteriales</taxon>
        <taxon>Halobacteriaceae</taxon>
        <taxon>Halospeciosus</taxon>
    </lineage>
</organism>
<keyword evidence="3" id="KW-1185">Reference proteome</keyword>
<evidence type="ECO:0008006" key="4">
    <source>
        <dbReference type="Google" id="ProtNLM"/>
    </source>
</evidence>
<dbReference type="RefSeq" id="WP_279529029.1">
    <property type="nucleotide sequence ID" value="NZ_CP122312.1"/>
</dbReference>
<keyword evidence="1" id="KW-1133">Transmembrane helix</keyword>
<dbReference type="Proteomes" id="UP001596447">
    <property type="component" value="Unassembled WGS sequence"/>
</dbReference>
<dbReference type="AlphaFoldDB" id="A0ABD5Z1M9"/>
<evidence type="ECO:0000313" key="3">
    <source>
        <dbReference type="Proteomes" id="UP001596447"/>
    </source>
</evidence>
<proteinExistence type="predicted"/>